<feature type="binding site" evidence="8">
    <location>
        <position position="231"/>
    </location>
    <ligand>
        <name>1-deoxy-D-xylulose 5-phosphate</name>
        <dbReference type="ChEBI" id="CHEBI:57792"/>
    </ligand>
</feature>
<keyword evidence="8" id="KW-0963">Cytoplasm</keyword>
<dbReference type="Proteomes" id="UP000056968">
    <property type="component" value="Chromosome"/>
</dbReference>
<dbReference type="UniPathway" id="UPA00060"/>
<dbReference type="InterPro" id="IPR016155">
    <property type="entry name" value="Mopterin_synth/thiamin_S_b"/>
</dbReference>
<evidence type="ECO:0000313" key="11">
    <source>
        <dbReference type="Proteomes" id="UP000056968"/>
    </source>
</evidence>
<organism evidence="10 11">
    <name type="scientific">Sphingobium baderi</name>
    <dbReference type="NCBI Taxonomy" id="1332080"/>
    <lineage>
        <taxon>Bacteria</taxon>
        <taxon>Pseudomonadati</taxon>
        <taxon>Pseudomonadota</taxon>
        <taxon>Alphaproteobacteria</taxon>
        <taxon>Sphingomonadales</taxon>
        <taxon>Sphingomonadaceae</taxon>
        <taxon>Sphingobium</taxon>
    </lineage>
</organism>
<dbReference type="Pfam" id="PF02597">
    <property type="entry name" value="ThiS"/>
    <property type="match status" value="1"/>
</dbReference>
<dbReference type="InterPro" id="IPR013785">
    <property type="entry name" value="Aldolase_TIM"/>
</dbReference>
<dbReference type="STRING" id="1332080.ATN00_19585"/>
<accession>A0A0S3F4T7</accession>
<dbReference type="InterPro" id="IPR033983">
    <property type="entry name" value="Thiazole_synthase_ThiG"/>
</dbReference>
<dbReference type="InterPro" id="IPR003749">
    <property type="entry name" value="ThiS/MoaD-like"/>
</dbReference>
<evidence type="ECO:0000313" key="10">
    <source>
        <dbReference type="EMBL" id="ALR22790.1"/>
    </source>
</evidence>
<gene>
    <name evidence="8" type="primary">thiG</name>
    <name evidence="10" type="ORF">ATN00_19585</name>
</gene>
<sequence>MSIHINGEHRRVRDGLTLAELASELGFVPEKVAVERNLEVVPRSTLGQVLVEDGDELEIVHFVGGGDVSAIDEDRWSVAGKSFRSRLIVGTGKYKDFEQNAAAVEASGAEIVTVAVRRVNVSDPKAPMLTDYIDPRKITYLPNTAGCYTGEEAIRTLRLAREAGGWDLVKLEVLGEARTLYPDMVETLRATEILAKEGFKPMVYCVDDPIAARRLEDAGAVAIMPLGAPIGSGLGIQNRVTIRLIVEGTALPVLVDAGVGTASEAAEAMELGCTGVLMNTAIAEAKDPILMAAAMKAGVEAGRMAYRAGRMGKRLYADPSSPLAGLI</sequence>
<dbReference type="NCBIfam" id="TIGR01683">
    <property type="entry name" value="thiS"/>
    <property type="match status" value="1"/>
</dbReference>
<dbReference type="CDD" id="cd04728">
    <property type="entry name" value="ThiG"/>
    <property type="match status" value="1"/>
</dbReference>
<dbReference type="GO" id="GO:0005737">
    <property type="term" value="C:cytoplasm"/>
    <property type="evidence" value="ECO:0007669"/>
    <property type="project" value="UniProtKB-SubCell"/>
</dbReference>
<comment type="similarity">
    <text evidence="8">Belongs to the ThiG family.</text>
</comment>
<dbReference type="SUPFAM" id="SSF110399">
    <property type="entry name" value="ThiG-like"/>
    <property type="match status" value="1"/>
</dbReference>
<dbReference type="InterPro" id="IPR008867">
    <property type="entry name" value="ThiG"/>
</dbReference>
<dbReference type="GO" id="GO:0009229">
    <property type="term" value="P:thiamine diphosphate biosynthetic process"/>
    <property type="evidence" value="ECO:0007669"/>
    <property type="project" value="UniProtKB-UniRule"/>
</dbReference>
<dbReference type="GO" id="GO:1990107">
    <property type="term" value="F:thiazole synthase activity"/>
    <property type="evidence" value="ECO:0007669"/>
    <property type="project" value="UniProtKB-EC"/>
</dbReference>
<name>A0A0S3F4T7_9SPHN</name>
<evidence type="ECO:0000259" key="9">
    <source>
        <dbReference type="Pfam" id="PF05690"/>
    </source>
</evidence>
<keyword evidence="6 8" id="KW-0704">Schiff base</keyword>
<keyword evidence="5 8" id="KW-0784">Thiamine biosynthesis</keyword>
<feature type="binding site" evidence="8">
    <location>
        <begin position="279"/>
        <end position="280"/>
    </location>
    <ligand>
        <name>1-deoxy-D-xylulose 5-phosphate</name>
        <dbReference type="ChEBI" id="CHEBI:57792"/>
    </ligand>
</feature>
<keyword evidence="11" id="KW-1185">Reference proteome</keyword>
<comment type="catalytic activity">
    <reaction evidence="7 8">
        <text>[ThiS sulfur-carrier protein]-C-terminal-Gly-aminoethanethioate + 2-iminoacetate + 1-deoxy-D-xylulose 5-phosphate = [ThiS sulfur-carrier protein]-C-terminal Gly-Gly + 2-[(2R,5Z)-2-carboxy-4-methylthiazol-5(2H)-ylidene]ethyl phosphate + 2 H2O + H(+)</text>
        <dbReference type="Rhea" id="RHEA:26297"/>
        <dbReference type="Rhea" id="RHEA-COMP:12909"/>
        <dbReference type="Rhea" id="RHEA-COMP:19908"/>
        <dbReference type="ChEBI" id="CHEBI:15377"/>
        <dbReference type="ChEBI" id="CHEBI:15378"/>
        <dbReference type="ChEBI" id="CHEBI:57792"/>
        <dbReference type="ChEBI" id="CHEBI:62899"/>
        <dbReference type="ChEBI" id="CHEBI:77846"/>
        <dbReference type="ChEBI" id="CHEBI:90778"/>
        <dbReference type="ChEBI" id="CHEBI:232372"/>
        <dbReference type="EC" id="2.8.1.10"/>
    </reaction>
</comment>
<evidence type="ECO:0000256" key="5">
    <source>
        <dbReference type="ARBA" id="ARBA00022977"/>
    </source>
</evidence>
<dbReference type="Pfam" id="PF05690">
    <property type="entry name" value="ThiG"/>
    <property type="match status" value="1"/>
</dbReference>
<dbReference type="CDD" id="cd00565">
    <property type="entry name" value="Ubl_ThiS"/>
    <property type="match status" value="1"/>
</dbReference>
<comment type="pathway">
    <text evidence="2 8">Cofactor biosynthesis; thiamine diphosphate biosynthesis.</text>
</comment>
<feature type="domain" description="Thiazole synthase ThiG" evidence="9">
    <location>
        <begin position="78"/>
        <end position="322"/>
    </location>
</feature>
<evidence type="ECO:0000256" key="6">
    <source>
        <dbReference type="ARBA" id="ARBA00023270"/>
    </source>
</evidence>
<dbReference type="AlphaFoldDB" id="A0A0S3F4T7"/>
<comment type="function">
    <text evidence="1 8">Catalyzes the rearrangement of 1-deoxy-D-xylulose 5-phosphate (DXP) to produce the thiazole phosphate moiety of thiamine. Sulfur is provided by the thiocarboxylate moiety of the carrier protein ThiS. In vitro, sulfur can be provided by H(2)S.</text>
</comment>
<dbReference type="SUPFAM" id="SSF54285">
    <property type="entry name" value="MoaD/ThiS"/>
    <property type="match status" value="1"/>
</dbReference>
<reference evidence="10 11" key="1">
    <citation type="submission" date="2015-11" db="EMBL/GenBank/DDBJ databases">
        <title>A Two-component Flavoprotein Monooxygenase System MeaXY Responsible for para-Hydroxylation of 2-Methyl-6-ethylaniline and 2,6-Diethylaniline in Sphingobium baderi DE-13.</title>
        <authorList>
            <person name="Cheng M."/>
            <person name="Meng Q."/>
            <person name="Yang Y."/>
            <person name="Chu C."/>
            <person name="Yan X."/>
            <person name="He J."/>
            <person name="Li S."/>
        </authorList>
    </citation>
    <scope>NUCLEOTIDE SEQUENCE [LARGE SCALE GENOMIC DNA]</scope>
    <source>
        <strain evidence="10 11">DE-13</strain>
    </source>
</reference>
<dbReference type="PANTHER" id="PTHR34266">
    <property type="entry name" value="THIAZOLE SYNTHASE"/>
    <property type="match status" value="1"/>
</dbReference>
<dbReference type="Gene3D" id="3.20.20.70">
    <property type="entry name" value="Aldolase class I"/>
    <property type="match status" value="1"/>
</dbReference>
<evidence type="ECO:0000256" key="3">
    <source>
        <dbReference type="ARBA" id="ARBA00011960"/>
    </source>
</evidence>
<dbReference type="EC" id="2.8.1.10" evidence="3 8"/>
<dbReference type="HAMAP" id="MF_00443">
    <property type="entry name" value="ThiG"/>
    <property type="match status" value="1"/>
</dbReference>
<evidence type="ECO:0000256" key="8">
    <source>
        <dbReference type="HAMAP-Rule" id="MF_00443"/>
    </source>
</evidence>
<dbReference type="KEGG" id="sbd:ATN00_19585"/>
<keyword evidence="4 8" id="KW-0808">Transferase</keyword>
<evidence type="ECO:0000256" key="1">
    <source>
        <dbReference type="ARBA" id="ARBA00002834"/>
    </source>
</evidence>
<comment type="subcellular location">
    <subcellularLocation>
        <location evidence="8">Cytoplasm</location>
    </subcellularLocation>
</comment>
<dbReference type="InterPro" id="IPR010035">
    <property type="entry name" value="Thi_S"/>
</dbReference>
<comment type="subunit">
    <text evidence="8">Homotetramer. Forms heterodimers with either ThiH or ThiS.</text>
</comment>
<dbReference type="InterPro" id="IPR012675">
    <property type="entry name" value="Beta-grasp_dom_sf"/>
</dbReference>
<evidence type="ECO:0000256" key="7">
    <source>
        <dbReference type="ARBA" id="ARBA00049897"/>
    </source>
</evidence>
<dbReference type="Gene3D" id="3.10.20.30">
    <property type="match status" value="1"/>
</dbReference>
<feature type="active site" description="Schiff-base intermediate with DXP" evidence="8">
    <location>
        <position position="170"/>
    </location>
</feature>
<feature type="binding site" evidence="8">
    <location>
        <begin position="257"/>
        <end position="258"/>
    </location>
    <ligand>
        <name>1-deoxy-D-xylulose 5-phosphate</name>
        <dbReference type="ChEBI" id="CHEBI:57792"/>
    </ligand>
</feature>
<evidence type="ECO:0000256" key="2">
    <source>
        <dbReference type="ARBA" id="ARBA00004948"/>
    </source>
</evidence>
<dbReference type="PANTHER" id="PTHR34266:SF2">
    <property type="entry name" value="THIAZOLE SYNTHASE"/>
    <property type="match status" value="1"/>
</dbReference>
<dbReference type="EMBL" id="CP013264">
    <property type="protein sequence ID" value="ALR22790.1"/>
    <property type="molecule type" value="Genomic_DNA"/>
</dbReference>
<protein>
    <recommendedName>
        <fullName evidence="3 8">Thiazole synthase</fullName>
        <ecNumber evidence="3 8">2.8.1.10</ecNumber>
    </recommendedName>
</protein>
<evidence type="ECO:0000256" key="4">
    <source>
        <dbReference type="ARBA" id="ARBA00022679"/>
    </source>
</evidence>
<proteinExistence type="inferred from homology"/>